<dbReference type="Proteomes" id="UP000325440">
    <property type="component" value="Unassembled WGS sequence"/>
</dbReference>
<feature type="coiled-coil region" evidence="1">
    <location>
        <begin position="289"/>
        <end position="421"/>
    </location>
</feature>
<feature type="region of interest" description="Disordered" evidence="2">
    <location>
        <begin position="631"/>
        <end position="663"/>
    </location>
</feature>
<dbReference type="EMBL" id="CABPRJ010000016">
    <property type="protein sequence ID" value="VVC25614.1"/>
    <property type="molecule type" value="Genomic_DNA"/>
</dbReference>
<proteinExistence type="predicted"/>
<evidence type="ECO:0000256" key="2">
    <source>
        <dbReference type="SAM" id="MobiDB-lite"/>
    </source>
</evidence>
<feature type="region of interest" description="Disordered" evidence="2">
    <location>
        <begin position="1"/>
        <end position="31"/>
    </location>
</feature>
<keyword evidence="1" id="KW-0175">Coiled coil</keyword>
<keyword evidence="4" id="KW-1185">Reference proteome</keyword>
<feature type="compositionally biased region" description="Polar residues" evidence="2">
    <location>
        <begin position="651"/>
        <end position="663"/>
    </location>
</feature>
<organism evidence="3 4">
    <name type="scientific">Cinara cedri</name>
    <dbReference type="NCBI Taxonomy" id="506608"/>
    <lineage>
        <taxon>Eukaryota</taxon>
        <taxon>Metazoa</taxon>
        <taxon>Ecdysozoa</taxon>
        <taxon>Arthropoda</taxon>
        <taxon>Hexapoda</taxon>
        <taxon>Insecta</taxon>
        <taxon>Pterygota</taxon>
        <taxon>Neoptera</taxon>
        <taxon>Paraneoptera</taxon>
        <taxon>Hemiptera</taxon>
        <taxon>Sternorrhyncha</taxon>
        <taxon>Aphidomorpha</taxon>
        <taxon>Aphidoidea</taxon>
        <taxon>Aphididae</taxon>
        <taxon>Lachninae</taxon>
        <taxon>Cinara</taxon>
    </lineage>
</organism>
<evidence type="ECO:0000256" key="1">
    <source>
        <dbReference type="SAM" id="Coils"/>
    </source>
</evidence>
<dbReference type="AlphaFoldDB" id="A0A5E4M2U8"/>
<name>A0A5E4M2U8_9HEMI</name>
<feature type="coiled-coil region" evidence="1">
    <location>
        <begin position="172"/>
        <end position="242"/>
    </location>
</feature>
<reference evidence="3 4" key="1">
    <citation type="submission" date="2019-08" db="EMBL/GenBank/DDBJ databases">
        <authorList>
            <person name="Alioto T."/>
            <person name="Alioto T."/>
            <person name="Gomez Garrido J."/>
        </authorList>
    </citation>
    <scope>NUCLEOTIDE SEQUENCE [LARGE SCALE GENOMIC DNA]</scope>
</reference>
<dbReference type="OrthoDB" id="6596919at2759"/>
<feature type="coiled-coil region" evidence="1">
    <location>
        <begin position="447"/>
        <end position="488"/>
    </location>
</feature>
<evidence type="ECO:0000313" key="3">
    <source>
        <dbReference type="EMBL" id="VVC25614.1"/>
    </source>
</evidence>
<feature type="compositionally biased region" description="Basic and acidic residues" evidence="2">
    <location>
        <begin position="631"/>
        <end position="644"/>
    </location>
</feature>
<evidence type="ECO:0000313" key="4">
    <source>
        <dbReference type="Proteomes" id="UP000325440"/>
    </source>
</evidence>
<accession>A0A5E4M2U8</accession>
<gene>
    <name evidence="3" type="ORF">CINCED_3A025852</name>
</gene>
<sequence>MNEQAHHGILQEVGGESEETNNSPTNTTDHGINNILENGGLDRSLSDPVRYLDQHRMLMEQENAMMALKVSEYENALAEKDLSIESLHTDMINYQNNNYILTNQYKSLMESTKSLNATGMGLNTCFKNISERLNRLEDTLDNVTKRQKEVLITNNTFQDKVIRVSSNIDSLFNQVNIDKIKAKEELDDLLNKHSLECITYKTNLEECVNKIENMKSENDTLNRKLNATNIELNEEKESVLKKIQYFEKKIKDTTDQNVLLINDIKVITDNYDVILTENQYLKDEITKMKMSLNENEKQLDLKLKTIEDQSKLFDNLKQSEELNDMLKKNNFTLKERIEYLEKINNELMDDISNNIVYQNTIQEENENKYKHTLKDYEEKILQLNKELKLQKENEFTVKNEVIDLKQEVQNSNNTITNLQDELKLNLTLIPQLQNKIDNLNNDLTLSYKKLQDCSTELETEKNKLEKEKNELENQFKEQNLKLTETTANYIKYKSKVMPLYSEVLRLRQKCLLFEQKKSSEHHLTETIEEDDVSNTEFVGEDISNKHVLSVSYNTNQSSLNCSSKRNSLYIDNTSLKKHKTSNDMGFCQVLSPEKESYMENESKKNQVTTNTSSNVSVKKLFKIPVELRPAQDKMKSTLMRKNDMPKPNSPVPITTPTNETYGN</sequence>
<protein>
    <submittedName>
        <fullName evidence="3">Uncharacterized protein</fullName>
    </submittedName>
</protein>